<evidence type="ECO:0000256" key="4">
    <source>
        <dbReference type="ARBA" id="ARBA00022833"/>
    </source>
</evidence>
<name>A0A9X3YZG5_9XANT</name>
<evidence type="ECO:0000313" key="7">
    <source>
        <dbReference type="Proteomes" id="UP001140230"/>
    </source>
</evidence>
<dbReference type="Gene3D" id="3.60.15.10">
    <property type="entry name" value="Ribonuclease Z/Hydroxyacylglutathione hydrolase-like"/>
    <property type="match status" value="1"/>
</dbReference>
<dbReference type="SUPFAM" id="SSF56281">
    <property type="entry name" value="Metallo-hydrolase/oxidoreductase"/>
    <property type="match status" value="1"/>
</dbReference>
<dbReference type="InterPro" id="IPR001279">
    <property type="entry name" value="Metallo-B-lactamas"/>
</dbReference>
<reference evidence="6" key="2">
    <citation type="submission" date="2022-08" db="EMBL/GenBank/DDBJ databases">
        <authorList>
            <person name="Iruegas-Bocardo F."/>
            <person name="Weisberg A.J."/>
            <person name="Riutta E.R."/>
            <person name="Kilday K."/>
            <person name="Bonkowski J.C."/>
            <person name="Creswell T."/>
            <person name="Daughtrey M.L."/>
            <person name="Rane K."/>
            <person name="Grunwald N.J."/>
            <person name="Chang J.H."/>
            <person name="Putnam M.L."/>
        </authorList>
    </citation>
    <scope>NUCLEOTIDE SEQUENCE</scope>
    <source>
        <strain evidence="6">22-338</strain>
    </source>
</reference>
<dbReference type="InterPro" id="IPR036866">
    <property type="entry name" value="RibonucZ/Hydroxyglut_hydro"/>
</dbReference>
<evidence type="ECO:0000259" key="5">
    <source>
        <dbReference type="SMART" id="SM00849"/>
    </source>
</evidence>
<comment type="similarity">
    <text evidence="1">Belongs to the metallo-beta-lactamase superfamily.</text>
</comment>
<dbReference type="GO" id="GO:0016787">
    <property type="term" value="F:hydrolase activity"/>
    <property type="evidence" value="ECO:0007669"/>
    <property type="project" value="UniProtKB-KW"/>
</dbReference>
<reference evidence="6" key="1">
    <citation type="journal article" date="2022" name="Phytopathology">
        <title>Whole genome sequencing-based tracing of a 2022 introduction and outbreak of Xanthomonas hortorum pv. pelargonii.</title>
        <authorList>
            <person name="Iruegas Bocardo F."/>
            <person name="Weisberg A.J."/>
            <person name="Riutta E.R."/>
            <person name="Kilday K.B."/>
            <person name="Bonkowski J.C."/>
            <person name="Creswell T.C."/>
            <person name="Daughtrey M."/>
            <person name="Rane K.K."/>
            <person name="Grunwald N.J."/>
            <person name="Chang J.H."/>
            <person name="Putnam M."/>
        </authorList>
    </citation>
    <scope>NUCLEOTIDE SEQUENCE</scope>
    <source>
        <strain evidence="6">22-338</strain>
    </source>
</reference>
<dbReference type="SMART" id="SM00849">
    <property type="entry name" value="Lactamase_B"/>
    <property type="match status" value="1"/>
</dbReference>
<dbReference type="Pfam" id="PF00753">
    <property type="entry name" value="Lactamase_B"/>
    <property type="match status" value="1"/>
</dbReference>
<dbReference type="RefSeq" id="WP_104549110.1">
    <property type="nucleotide sequence ID" value="NZ_CP168173.1"/>
</dbReference>
<dbReference type="CDD" id="cd16277">
    <property type="entry name" value="metallo-hydrolase-like_MBL-fold"/>
    <property type="match status" value="1"/>
</dbReference>
<proteinExistence type="inferred from homology"/>
<sequence>MNETADTWRVGDVTVTRIVDTELHGVPIEAMFADLPGDRVRAVEWLQPDYATAEGALNVSFHAYLVESRGVRIIVDTCVGNDKPRQVPFFNQLTTPFLERLAAAGFAPEDIDFVLCTHLHIDHVGWNTRWTGDTWVPTFPNARYLFGRVEWDHWRREMEQAEDPWQIETRTVLQDSVVPIIDAGLHDLIETDHRITDEVALFATPGHTPGHVSVAIASAGQQAFIAGDVMHHPIQIADAGIHSIFDADGQHAERTRREFLKTAADQGVLVLGTHFARPSGGWIVRDGIGWRFASSPDTLPD</sequence>
<evidence type="ECO:0000313" key="6">
    <source>
        <dbReference type="EMBL" id="MDC8637116.1"/>
    </source>
</evidence>
<comment type="caution">
    <text evidence="6">The sequence shown here is derived from an EMBL/GenBank/DDBJ whole genome shotgun (WGS) entry which is preliminary data.</text>
</comment>
<dbReference type="EMBL" id="JANWTP010000009">
    <property type="protein sequence ID" value="MDC8637116.1"/>
    <property type="molecule type" value="Genomic_DNA"/>
</dbReference>
<dbReference type="PANTHER" id="PTHR42978">
    <property type="entry name" value="QUORUM-QUENCHING LACTONASE YTNP-RELATED-RELATED"/>
    <property type="match status" value="1"/>
</dbReference>
<evidence type="ECO:0000256" key="2">
    <source>
        <dbReference type="ARBA" id="ARBA00022723"/>
    </source>
</evidence>
<feature type="domain" description="Metallo-beta-lactamase" evidence="5">
    <location>
        <begin position="60"/>
        <end position="274"/>
    </location>
</feature>
<dbReference type="InterPro" id="IPR051013">
    <property type="entry name" value="MBL_superfamily_lactonases"/>
</dbReference>
<evidence type="ECO:0000256" key="1">
    <source>
        <dbReference type="ARBA" id="ARBA00007749"/>
    </source>
</evidence>
<keyword evidence="4" id="KW-0862">Zinc</keyword>
<keyword evidence="3" id="KW-0378">Hydrolase</keyword>
<keyword evidence="2" id="KW-0479">Metal-binding</keyword>
<accession>A0A9X3YZG5</accession>
<dbReference type="PANTHER" id="PTHR42978:SF6">
    <property type="entry name" value="QUORUM-QUENCHING LACTONASE YTNP-RELATED"/>
    <property type="match status" value="1"/>
</dbReference>
<organism evidence="6 7">
    <name type="scientific">Xanthomonas hortorum pv. hederae</name>
    <dbReference type="NCBI Taxonomy" id="453603"/>
    <lineage>
        <taxon>Bacteria</taxon>
        <taxon>Pseudomonadati</taxon>
        <taxon>Pseudomonadota</taxon>
        <taxon>Gammaproteobacteria</taxon>
        <taxon>Lysobacterales</taxon>
        <taxon>Lysobacteraceae</taxon>
        <taxon>Xanthomonas</taxon>
    </lineage>
</organism>
<dbReference type="AlphaFoldDB" id="A0A9X3YZG5"/>
<gene>
    <name evidence="6" type="ORF">NY667_04675</name>
</gene>
<evidence type="ECO:0000256" key="3">
    <source>
        <dbReference type="ARBA" id="ARBA00022801"/>
    </source>
</evidence>
<dbReference type="GO" id="GO:0046872">
    <property type="term" value="F:metal ion binding"/>
    <property type="evidence" value="ECO:0007669"/>
    <property type="project" value="UniProtKB-KW"/>
</dbReference>
<dbReference type="Proteomes" id="UP001140230">
    <property type="component" value="Unassembled WGS sequence"/>
</dbReference>
<protein>
    <submittedName>
        <fullName evidence="6">MBL fold metallo-hydrolase</fullName>
    </submittedName>
</protein>